<accession>A0A397TJY7</accession>
<reference evidence="1 2" key="1">
    <citation type="submission" date="2018-06" db="EMBL/GenBank/DDBJ databases">
        <title>Comparative genomics reveals the genomic features of Rhizophagus irregularis, R. cerebriforme, R. diaphanum and Gigaspora rosea, and their symbiotic lifestyle signature.</title>
        <authorList>
            <person name="Morin E."/>
            <person name="San Clemente H."/>
            <person name="Chen E.C.H."/>
            <person name="De La Providencia I."/>
            <person name="Hainaut M."/>
            <person name="Kuo A."/>
            <person name="Kohler A."/>
            <person name="Murat C."/>
            <person name="Tang N."/>
            <person name="Roy S."/>
            <person name="Loubradou J."/>
            <person name="Henrissat B."/>
            <person name="Grigoriev I.V."/>
            <person name="Corradi N."/>
            <person name="Roux C."/>
            <person name="Martin F.M."/>
        </authorList>
    </citation>
    <scope>NUCLEOTIDE SEQUENCE [LARGE SCALE GENOMIC DNA]</scope>
    <source>
        <strain evidence="1 2">DAOM 227022</strain>
    </source>
</reference>
<proteinExistence type="predicted"/>
<keyword evidence="2" id="KW-1185">Reference proteome</keyword>
<name>A0A397TJY7_9GLOM</name>
<evidence type="ECO:0000313" key="1">
    <source>
        <dbReference type="EMBL" id="RIA96777.1"/>
    </source>
</evidence>
<sequence>MRNSLSVSGLKVGTVLRALQSGMGRETVLQTLRSRLEGENASLCFRFDTGIRNDKFLKFL</sequence>
<dbReference type="Proteomes" id="UP000265703">
    <property type="component" value="Unassembled WGS sequence"/>
</dbReference>
<dbReference type="EMBL" id="QKYT01000039">
    <property type="protein sequence ID" value="RIA96777.1"/>
    <property type="molecule type" value="Genomic_DNA"/>
</dbReference>
<dbReference type="AlphaFoldDB" id="A0A397TJY7"/>
<protein>
    <submittedName>
        <fullName evidence="1">Uncharacterized protein</fullName>
    </submittedName>
</protein>
<organism evidence="1 2">
    <name type="scientific">Glomus cerebriforme</name>
    <dbReference type="NCBI Taxonomy" id="658196"/>
    <lineage>
        <taxon>Eukaryota</taxon>
        <taxon>Fungi</taxon>
        <taxon>Fungi incertae sedis</taxon>
        <taxon>Mucoromycota</taxon>
        <taxon>Glomeromycotina</taxon>
        <taxon>Glomeromycetes</taxon>
        <taxon>Glomerales</taxon>
        <taxon>Glomeraceae</taxon>
        <taxon>Glomus</taxon>
    </lineage>
</organism>
<comment type="caution">
    <text evidence="1">The sequence shown here is derived from an EMBL/GenBank/DDBJ whole genome shotgun (WGS) entry which is preliminary data.</text>
</comment>
<gene>
    <name evidence="1" type="ORF">C1645_814979</name>
</gene>
<evidence type="ECO:0000313" key="2">
    <source>
        <dbReference type="Proteomes" id="UP000265703"/>
    </source>
</evidence>